<dbReference type="GO" id="GO:0000287">
    <property type="term" value="F:magnesium ion binding"/>
    <property type="evidence" value="ECO:0007669"/>
    <property type="project" value="InterPro"/>
</dbReference>
<accession>A0A0K2GYP3</accession>
<dbReference type="STRING" id="1408189.CLAC_03180"/>
<evidence type="ECO:0000259" key="4">
    <source>
        <dbReference type="Pfam" id="PF01648"/>
    </source>
</evidence>
<keyword evidence="6" id="KW-1185">Reference proteome</keyword>
<dbReference type="InterPro" id="IPR004568">
    <property type="entry name" value="Ppantetheine-prot_Trfase_dom"/>
</dbReference>
<evidence type="ECO:0000256" key="1">
    <source>
        <dbReference type="ARBA" id="ARBA00022679"/>
    </source>
</evidence>
<organism evidence="5 6">
    <name type="scientific">Corynebacterium lactis RW2-5</name>
    <dbReference type="NCBI Taxonomy" id="1408189"/>
    <lineage>
        <taxon>Bacteria</taxon>
        <taxon>Bacillati</taxon>
        <taxon>Actinomycetota</taxon>
        <taxon>Actinomycetes</taxon>
        <taxon>Mycobacteriales</taxon>
        <taxon>Corynebacteriaceae</taxon>
        <taxon>Corynebacterium</taxon>
    </lineage>
</organism>
<dbReference type="InterPro" id="IPR037143">
    <property type="entry name" value="4-PPantetheinyl_Trfase_dom_sf"/>
</dbReference>
<proteinExistence type="predicted"/>
<evidence type="ECO:0000313" key="6">
    <source>
        <dbReference type="Proteomes" id="UP000058446"/>
    </source>
</evidence>
<gene>
    <name evidence="5" type="ORF">CLAC_03180</name>
</gene>
<dbReference type="PATRIC" id="fig|1408189.4.peg.633"/>
<dbReference type="RefSeq" id="WP_053411650.1">
    <property type="nucleotide sequence ID" value="NZ_CP006841.1"/>
</dbReference>
<evidence type="ECO:0000256" key="2">
    <source>
        <dbReference type="ARBA" id="ARBA00022723"/>
    </source>
</evidence>
<dbReference type="NCBIfam" id="TIGR00556">
    <property type="entry name" value="pantethn_trn"/>
    <property type="match status" value="1"/>
</dbReference>
<sequence length="134" mass="14682">MIGTDLVYVPVFGEQLRAPGTRFAQQVFAPSELLVARRRGLEDAAYERHLAGRWAAKEALVKAWSQAVFGMQPPLDRDSLDWREIEVVPDAWGRISLRVTGRAGAAFAAQFGDEPVTSASISHDGDYAIAVVQL</sequence>
<dbReference type="Pfam" id="PF01648">
    <property type="entry name" value="ACPS"/>
    <property type="match status" value="1"/>
</dbReference>
<keyword evidence="2" id="KW-0479">Metal-binding</keyword>
<feature type="domain" description="4'-phosphopantetheinyl transferase" evidence="4">
    <location>
        <begin position="2"/>
        <end position="132"/>
    </location>
</feature>
<evidence type="ECO:0000313" key="5">
    <source>
        <dbReference type="EMBL" id="ALA66904.1"/>
    </source>
</evidence>
<evidence type="ECO:0000256" key="3">
    <source>
        <dbReference type="ARBA" id="ARBA00022842"/>
    </source>
</evidence>
<dbReference type="Gene3D" id="3.90.470.20">
    <property type="entry name" value="4'-phosphopantetheinyl transferase domain"/>
    <property type="match status" value="1"/>
</dbReference>
<dbReference type="GO" id="GO:0006633">
    <property type="term" value="P:fatty acid biosynthetic process"/>
    <property type="evidence" value="ECO:0007669"/>
    <property type="project" value="InterPro"/>
</dbReference>
<reference evidence="5 6" key="1">
    <citation type="submission" date="2013-10" db="EMBL/GenBank/DDBJ databases">
        <title>Complete genome sequence of Corynebacterium lactis DSM 45799(T), isolated from raw cow milk.</title>
        <authorList>
            <person name="Ruckert C."/>
            <person name="Albersmeier A."/>
            <person name="Lipski A."/>
            <person name="Kalinowski J."/>
        </authorList>
    </citation>
    <scope>NUCLEOTIDE SEQUENCE [LARGE SCALE GENOMIC DNA]</scope>
    <source>
        <strain evidence="5 6">RW2-5</strain>
    </source>
</reference>
<name>A0A0K2GYP3_9CORY</name>
<keyword evidence="3" id="KW-0460">Magnesium</keyword>
<dbReference type="NCBIfam" id="NF000831">
    <property type="entry name" value="PRK00070.3-1"/>
    <property type="match status" value="1"/>
</dbReference>
<dbReference type="Proteomes" id="UP000058446">
    <property type="component" value="Chromosome"/>
</dbReference>
<dbReference type="EMBL" id="CP006841">
    <property type="protein sequence ID" value="ALA66904.1"/>
    <property type="molecule type" value="Genomic_DNA"/>
</dbReference>
<dbReference type="SUPFAM" id="SSF56214">
    <property type="entry name" value="4'-phosphopantetheinyl transferase"/>
    <property type="match status" value="1"/>
</dbReference>
<dbReference type="OrthoDB" id="517356at2"/>
<keyword evidence="1 5" id="KW-0808">Transferase</keyword>
<dbReference type="KEGG" id="clw:CLAC_03180"/>
<protein>
    <submittedName>
        <fullName evidence="5">4'-phosphopantetheinyl transferase</fullName>
    </submittedName>
</protein>
<dbReference type="InterPro" id="IPR008278">
    <property type="entry name" value="4-PPantetheinyl_Trfase_dom"/>
</dbReference>
<dbReference type="GO" id="GO:0008897">
    <property type="term" value="F:holo-[acyl-carrier-protein] synthase activity"/>
    <property type="evidence" value="ECO:0007669"/>
    <property type="project" value="InterPro"/>
</dbReference>
<dbReference type="AlphaFoldDB" id="A0A0K2GYP3"/>